<name>A0AAJ8JRQ1_9TREE</name>
<gene>
    <name evidence="2" type="ORF">L203_102405</name>
</gene>
<evidence type="ECO:0000313" key="2">
    <source>
        <dbReference type="EMBL" id="WVN87228.1"/>
    </source>
</evidence>
<keyword evidence="3" id="KW-1185">Reference proteome</keyword>
<reference evidence="2" key="3">
    <citation type="submission" date="2024-01" db="EMBL/GenBank/DDBJ databases">
        <authorList>
            <person name="Coelho M.A."/>
            <person name="David-Palma M."/>
            <person name="Shea T."/>
            <person name="Sun S."/>
            <person name="Cuomo C.A."/>
            <person name="Heitman J."/>
        </authorList>
    </citation>
    <scope>NUCLEOTIDE SEQUENCE</scope>
    <source>
        <strain evidence="2">CBS 7841</strain>
    </source>
</reference>
<keyword evidence="1" id="KW-0472">Membrane</keyword>
<feature type="transmembrane region" description="Helical" evidence="1">
    <location>
        <begin position="51"/>
        <end position="71"/>
    </location>
</feature>
<dbReference type="KEGG" id="cdep:91086617"/>
<dbReference type="AlphaFoldDB" id="A0AAJ8JRQ1"/>
<protein>
    <submittedName>
        <fullName evidence="2">Uncharacterized protein</fullName>
    </submittedName>
</protein>
<proteinExistence type="predicted"/>
<reference evidence="2" key="2">
    <citation type="journal article" date="2022" name="Elife">
        <title>Obligate sexual reproduction of a homothallic fungus closely related to the Cryptococcus pathogenic species complex.</title>
        <authorList>
            <person name="Passer A.R."/>
            <person name="Clancey S.A."/>
            <person name="Shea T."/>
            <person name="David-Palma M."/>
            <person name="Averette A.F."/>
            <person name="Boekhout T."/>
            <person name="Porcel B.M."/>
            <person name="Nowrousian M."/>
            <person name="Cuomo C.A."/>
            <person name="Sun S."/>
            <person name="Heitman J."/>
            <person name="Coelho M.A."/>
        </authorList>
    </citation>
    <scope>NUCLEOTIDE SEQUENCE</scope>
    <source>
        <strain evidence="2">CBS 7841</strain>
    </source>
</reference>
<accession>A0AAJ8JRQ1</accession>
<sequence>MSCLEGTHTCYTTYVLNASNYGTAYFEINSLKVYSESNSSNASLGGNTYSIHGPLGWLLASTLGISFLIGIM</sequence>
<dbReference type="RefSeq" id="XP_066067928.1">
    <property type="nucleotide sequence ID" value="XM_066211831.1"/>
</dbReference>
<dbReference type="Proteomes" id="UP000094043">
    <property type="component" value="Chromosome 3"/>
</dbReference>
<evidence type="ECO:0000313" key="3">
    <source>
        <dbReference type="Proteomes" id="UP000094043"/>
    </source>
</evidence>
<organism evidence="2 3">
    <name type="scientific">Cryptococcus depauperatus CBS 7841</name>
    <dbReference type="NCBI Taxonomy" id="1295531"/>
    <lineage>
        <taxon>Eukaryota</taxon>
        <taxon>Fungi</taxon>
        <taxon>Dikarya</taxon>
        <taxon>Basidiomycota</taxon>
        <taxon>Agaricomycotina</taxon>
        <taxon>Tremellomycetes</taxon>
        <taxon>Tremellales</taxon>
        <taxon>Cryptococcaceae</taxon>
        <taxon>Cryptococcus</taxon>
    </lineage>
</organism>
<evidence type="ECO:0000256" key="1">
    <source>
        <dbReference type="SAM" id="Phobius"/>
    </source>
</evidence>
<dbReference type="EMBL" id="CP143786">
    <property type="protein sequence ID" value="WVN87228.1"/>
    <property type="molecule type" value="Genomic_DNA"/>
</dbReference>
<keyword evidence="1" id="KW-0812">Transmembrane</keyword>
<dbReference type="GeneID" id="91086617"/>
<keyword evidence="1" id="KW-1133">Transmembrane helix</keyword>
<reference evidence="2" key="1">
    <citation type="submission" date="2016-06" db="EMBL/GenBank/DDBJ databases">
        <authorList>
            <person name="Cuomo C."/>
            <person name="Litvintseva A."/>
            <person name="Heitman J."/>
            <person name="Chen Y."/>
            <person name="Sun S."/>
            <person name="Springer D."/>
            <person name="Dromer F."/>
            <person name="Young S."/>
            <person name="Zeng Q."/>
            <person name="Chapman S."/>
            <person name="Gujja S."/>
            <person name="Saif S."/>
            <person name="Birren B."/>
        </authorList>
    </citation>
    <scope>NUCLEOTIDE SEQUENCE</scope>
    <source>
        <strain evidence="2">CBS 7841</strain>
    </source>
</reference>